<gene>
    <name evidence="1" type="ORF">ACFQWB_16270</name>
</gene>
<proteinExistence type="predicted"/>
<organism evidence="1 2">
    <name type="scientific">Paenibacillus thermoaerophilus</name>
    <dbReference type="NCBI Taxonomy" id="1215385"/>
    <lineage>
        <taxon>Bacteria</taxon>
        <taxon>Bacillati</taxon>
        <taxon>Bacillota</taxon>
        <taxon>Bacilli</taxon>
        <taxon>Bacillales</taxon>
        <taxon>Paenibacillaceae</taxon>
        <taxon>Paenibacillus</taxon>
    </lineage>
</organism>
<sequence length="384" mass="43553">MTEPLLPALAPKKSGRALSATTGRHLRKGLAVLVATLLCFVAGQAAIAELVPMEDVYPDRLDYDTVKDDTRNLIAPIREVKAFIDSNKLDDYVVMVGDSVGFGSPVAPKDSMSAQFRLFRQRSGEGPAVFNFAMPAMQLGDVYTVLLMLRDYGISTDRVLLNIRYASFVERNPEPPAVFWLKEELKAYDPEAFERVRPQLESNGYKAPEASMAKRFASMLVPPLSAVEYRDYLKQSLKLHWKGDSLATHAIGDIRTWTEKQGLKEYLMQPEYTRIMTDQPLKLDESSIDVYFLDRILGLIDKRKSLFYMGGVNPVLMREFVEKPGYKANLAAIEQMFRDRGVRLINYQGQLPHELYTDHEHFTPEGYRVLGERLWQELAGKGTD</sequence>
<protein>
    <recommendedName>
        <fullName evidence="3">GDSL-like Lipase/Acylhydrolase family protein</fullName>
    </recommendedName>
</protein>
<dbReference type="SUPFAM" id="SSF52266">
    <property type="entry name" value="SGNH hydrolase"/>
    <property type="match status" value="1"/>
</dbReference>
<comment type="caution">
    <text evidence="1">The sequence shown here is derived from an EMBL/GenBank/DDBJ whole genome shotgun (WGS) entry which is preliminary data.</text>
</comment>
<dbReference type="Proteomes" id="UP001596528">
    <property type="component" value="Unassembled WGS sequence"/>
</dbReference>
<reference evidence="2" key="1">
    <citation type="journal article" date="2019" name="Int. J. Syst. Evol. Microbiol.">
        <title>The Global Catalogue of Microorganisms (GCM) 10K type strain sequencing project: providing services to taxonomists for standard genome sequencing and annotation.</title>
        <authorList>
            <consortium name="The Broad Institute Genomics Platform"/>
            <consortium name="The Broad Institute Genome Sequencing Center for Infectious Disease"/>
            <person name="Wu L."/>
            <person name="Ma J."/>
        </authorList>
    </citation>
    <scope>NUCLEOTIDE SEQUENCE [LARGE SCALE GENOMIC DNA]</scope>
    <source>
        <strain evidence="2">JCM 18657</strain>
    </source>
</reference>
<keyword evidence="2" id="KW-1185">Reference proteome</keyword>
<evidence type="ECO:0008006" key="3">
    <source>
        <dbReference type="Google" id="ProtNLM"/>
    </source>
</evidence>
<dbReference type="RefSeq" id="WP_138790466.1">
    <property type="nucleotide sequence ID" value="NZ_JBHTGQ010000044.1"/>
</dbReference>
<evidence type="ECO:0000313" key="1">
    <source>
        <dbReference type="EMBL" id="MFC7751476.1"/>
    </source>
</evidence>
<name>A0ABW2V9L4_9BACL</name>
<dbReference type="EMBL" id="JBHTGQ010000044">
    <property type="protein sequence ID" value="MFC7751476.1"/>
    <property type="molecule type" value="Genomic_DNA"/>
</dbReference>
<evidence type="ECO:0000313" key="2">
    <source>
        <dbReference type="Proteomes" id="UP001596528"/>
    </source>
</evidence>
<accession>A0ABW2V9L4</accession>